<proteinExistence type="predicted"/>
<evidence type="ECO:0000313" key="2">
    <source>
        <dbReference type="Proteomes" id="UP000317982"/>
    </source>
</evidence>
<evidence type="ECO:0000313" key="1">
    <source>
        <dbReference type="EMBL" id="TQS46069.1"/>
    </source>
</evidence>
<name>A0A545AXK7_9ACTN</name>
<dbReference type="OrthoDB" id="5510862at2"/>
<dbReference type="Proteomes" id="UP000317982">
    <property type="component" value="Unassembled WGS sequence"/>
</dbReference>
<keyword evidence="2" id="KW-1185">Reference proteome</keyword>
<evidence type="ECO:0008006" key="3">
    <source>
        <dbReference type="Google" id="ProtNLM"/>
    </source>
</evidence>
<gene>
    <name evidence="1" type="ORF">FL583_06175</name>
</gene>
<sequence length="175" mass="19692">MTAEIWTLTGPARYDAYLALMEPTSWDPDAWDEVVAHLDDPDHHNRSLAAQWLCNLASQDASGRIETDLDALMAVTRDPRFVTARHALQSLWKIGLGGAGQRRLILERIDGRFRESAGEKNGTLIRSDLVESLRRLFDATADPDVEATARALVECEPDPKYQRKLRKLLEVGRRG</sequence>
<dbReference type="InParanoid" id="A0A545AXK7"/>
<comment type="caution">
    <text evidence="1">The sequence shown here is derived from an EMBL/GenBank/DDBJ whole genome shotgun (WGS) entry which is preliminary data.</text>
</comment>
<dbReference type="AlphaFoldDB" id="A0A545AXK7"/>
<accession>A0A545AXK7</accession>
<dbReference type="EMBL" id="VIRS01000003">
    <property type="protein sequence ID" value="TQS46069.1"/>
    <property type="molecule type" value="Genomic_DNA"/>
</dbReference>
<dbReference type="RefSeq" id="WP_142703476.1">
    <property type="nucleotide sequence ID" value="NZ_VIRS01000003.1"/>
</dbReference>
<dbReference type="Gene3D" id="1.25.10.10">
    <property type="entry name" value="Leucine-rich Repeat Variant"/>
    <property type="match status" value="1"/>
</dbReference>
<dbReference type="SUPFAM" id="SSF48371">
    <property type="entry name" value="ARM repeat"/>
    <property type="match status" value="1"/>
</dbReference>
<protein>
    <recommendedName>
        <fullName evidence="3">HEAT repeat domain-containing protein</fullName>
    </recommendedName>
</protein>
<dbReference type="InterPro" id="IPR016024">
    <property type="entry name" value="ARM-type_fold"/>
</dbReference>
<dbReference type="InterPro" id="IPR011989">
    <property type="entry name" value="ARM-like"/>
</dbReference>
<organism evidence="1 2">
    <name type="scientific">Cryptosporangium phraense</name>
    <dbReference type="NCBI Taxonomy" id="2593070"/>
    <lineage>
        <taxon>Bacteria</taxon>
        <taxon>Bacillati</taxon>
        <taxon>Actinomycetota</taxon>
        <taxon>Actinomycetes</taxon>
        <taxon>Cryptosporangiales</taxon>
        <taxon>Cryptosporangiaceae</taxon>
        <taxon>Cryptosporangium</taxon>
    </lineage>
</organism>
<reference evidence="1 2" key="1">
    <citation type="submission" date="2019-07" db="EMBL/GenBank/DDBJ databases">
        <title>Cryptosporangium phraense sp. nov., isolated from plant litter.</title>
        <authorList>
            <person name="Suriyachadkun C."/>
        </authorList>
    </citation>
    <scope>NUCLEOTIDE SEQUENCE [LARGE SCALE GENOMIC DNA]</scope>
    <source>
        <strain evidence="1 2">A-T 5661</strain>
    </source>
</reference>